<keyword evidence="4" id="KW-0472">Membrane</keyword>
<dbReference type="RefSeq" id="WP_036913010.1">
    <property type="nucleotide sequence ID" value="NZ_FNUV01000003.1"/>
</dbReference>
<evidence type="ECO:0000256" key="1">
    <source>
        <dbReference type="ARBA" id="ARBA00006739"/>
    </source>
</evidence>
<dbReference type="AlphaFoldDB" id="A0A1H5UCY9"/>
<dbReference type="Pfam" id="PF13641">
    <property type="entry name" value="Glyco_tranf_2_3"/>
    <property type="match status" value="1"/>
</dbReference>
<dbReference type="Proteomes" id="UP000236735">
    <property type="component" value="Unassembled WGS sequence"/>
</dbReference>
<evidence type="ECO:0000256" key="2">
    <source>
        <dbReference type="ARBA" id="ARBA00022676"/>
    </source>
</evidence>
<evidence type="ECO:0000256" key="4">
    <source>
        <dbReference type="SAM" id="Phobius"/>
    </source>
</evidence>
<feature type="transmembrane region" description="Helical" evidence="4">
    <location>
        <begin position="314"/>
        <end position="347"/>
    </location>
</feature>
<dbReference type="PANTHER" id="PTHR43630">
    <property type="entry name" value="POLY-BETA-1,6-N-ACETYL-D-GLUCOSAMINE SYNTHASE"/>
    <property type="match status" value="1"/>
</dbReference>
<dbReference type="CDD" id="cd06423">
    <property type="entry name" value="CESA_like"/>
    <property type="match status" value="1"/>
</dbReference>
<dbReference type="EMBL" id="FNUV01000003">
    <property type="protein sequence ID" value="SEF72869.1"/>
    <property type="molecule type" value="Genomic_DNA"/>
</dbReference>
<sequence>MNLDFWLILYIIDWTLYAFVACTVLYLGVYAIASLFGKNTVINKAKTQKRFAILIPSHKQDEVIEHTVVSILGQAYPQRLFDVVVISDHQSEMTNMKLAQYPITLLTPDFEESTKAKSLQYAILNLPEFKIYDIALILDADNIVDQDFLTNVNDAFETAATKAIQLHRISRNRDTAAARMGSIFEEINNAIFRRGHINLGVSSALAGSGTAYDFNWFKTNVMKAKTAGEDKEMEALLLRQGYFIDYFDNILVYGEKMRTTVKMNEQHERWAYQQLQNLIRNIKFLPGAIFQKQYDLADKIIQWMLMPRTSMVGIIMLMSIILPFIYLTIAIKWWIIGFVALFIFALATPDYLVDEMWDKTFLRSPFVTLWGIISTKLLSLGLSFKKKGIR</sequence>
<protein>
    <submittedName>
        <fullName evidence="5">Glycosyltransferase, catalytic subunit of cellulose synthase and poly-beta-1,6-N-acetylglucosamine synthase</fullName>
    </submittedName>
</protein>
<accession>A0A1H5UCY9</accession>
<dbReference type="GO" id="GO:0016757">
    <property type="term" value="F:glycosyltransferase activity"/>
    <property type="evidence" value="ECO:0007669"/>
    <property type="project" value="UniProtKB-KW"/>
</dbReference>
<feature type="transmembrane region" description="Helical" evidence="4">
    <location>
        <begin position="6"/>
        <end position="36"/>
    </location>
</feature>
<keyword evidence="4" id="KW-0812">Transmembrane</keyword>
<comment type="similarity">
    <text evidence="1">Belongs to the glycosyltransferase 2 family.</text>
</comment>
<gene>
    <name evidence="5" type="ORF">SAMN05216354_1386</name>
</gene>
<feature type="transmembrane region" description="Helical" evidence="4">
    <location>
        <begin position="367"/>
        <end position="384"/>
    </location>
</feature>
<dbReference type="InterPro" id="IPR029044">
    <property type="entry name" value="Nucleotide-diphossugar_trans"/>
</dbReference>
<reference evidence="5 6" key="1">
    <citation type="submission" date="2016-10" db="EMBL/GenBank/DDBJ databases">
        <authorList>
            <person name="de Groot N.N."/>
        </authorList>
    </citation>
    <scope>NUCLEOTIDE SEQUENCE [LARGE SCALE GENOMIC DNA]</scope>
    <source>
        <strain evidence="5 6">AR32</strain>
    </source>
</reference>
<keyword evidence="3 5" id="KW-0808">Transferase</keyword>
<dbReference type="PANTHER" id="PTHR43630:SF1">
    <property type="entry name" value="POLY-BETA-1,6-N-ACETYL-D-GLUCOSAMINE SYNTHASE"/>
    <property type="match status" value="1"/>
</dbReference>
<dbReference type="GeneID" id="32572705"/>
<name>A0A1H5UCY9_XYLRU</name>
<keyword evidence="2" id="KW-0328">Glycosyltransferase</keyword>
<keyword evidence="4" id="KW-1133">Transmembrane helix</keyword>
<evidence type="ECO:0000256" key="3">
    <source>
        <dbReference type="ARBA" id="ARBA00022679"/>
    </source>
</evidence>
<evidence type="ECO:0000313" key="5">
    <source>
        <dbReference type="EMBL" id="SEF72869.1"/>
    </source>
</evidence>
<organism evidence="5 6">
    <name type="scientific">Xylanibacter ruminicola</name>
    <name type="common">Prevotella ruminicola</name>
    <dbReference type="NCBI Taxonomy" id="839"/>
    <lineage>
        <taxon>Bacteria</taxon>
        <taxon>Pseudomonadati</taxon>
        <taxon>Bacteroidota</taxon>
        <taxon>Bacteroidia</taxon>
        <taxon>Bacteroidales</taxon>
        <taxon>Prevotellaceae</taxon>
        <taxon>Xylanibacter</taxon>
    </lineage>
</organism>
<dbReference type="Gene3D" id="3.90.550.10">
    <property type="entry name" value="Spore Coat Polysaccharide Biosynthesis Protein SpsA, Chain A"/>
    <property type="match status" value="1"/>
</dbReference>
<evidence type="ECO:0000313" key="6">
    <source>
        <dbReference type="Proteomes" id="UP000236735"/>
    </source>
</evidence>
<proteinExistence type="inferred from homology"/>
<dbReference type="SUPFAM" id="SSF53448">
    <property type="entry name" value="Nucleotide-diphospho-sugar transferases"/>
    <property type="match status" value="1"/>
</dbReference>